<gene>
    <name evidence="2" type="ORF">ACFFIA_06375</name>
</gene>
<evidence type="ECO:0000313" key="3">
    <source>
        <dbReference type="Proteomes" id="UP001589867"/>
    </source>
</evidence>
<dbReference type="InterPro" id="IPR029069">
    <property type="entry name" value="HotDog_dom_sf"/>
</dbReference>
<accession>A0ABV6LXZ3</accession>
<dbReference type="SUPFAM" id="SSF54637">
    <property type="entry name" value="Thioesterase/thiol ester dehydrase-isomerase"/>
    <property type="match status" value="2"/>
</dbReference>
<evidence type="ECO:0000259" key="1">
    <source>
        <dbReference type="Pfam" id="PF20789"/>
    </source>
</evidence>
<evidence type="ECO:0000313" key="2">
    <source>
        <dbReference type="EMBL" id="MFC0527281.1"/>
    </source>
</evidence>
<dbReference type="RefSeq" id="WP_377246869.1">
    <property type="nucleotide sequence ID" value="NZ_JBHLUH010000007.1"/>
</dbReference>
<dbReference type="Gene3D" id="2.40.160.210">
    <property type="entry name" value="Acyl-CoA thioesterase, double hotdog domain"/>
    <property type="match status" value="1"/>
</dbReference>
<feature type="domain" description="Acyl-CoA thioesterase-like C-terminal" evidence="1">
    <location>
        <begin position="119"/>
        <end position="247"/>
    </location>
</feature>
<dbReference type="InterPro" id="IPR042171">
    <property type="entry name" value="Acyl-CoA_hotdog"/>
</dbReference>
<keyword evidence="3" id="KW-1185">Reference proteome</keyword>
<dbReference type="InterPro" id="IPR049450">
    <property type="entry name" value="ACOT8-like_C"/>
</dbReference>
<proteinExistence type="predicted"/>
<dbReference type="EMBL" id="JBHLUH010000007">
    <property type="protein sequence ID" value="MFC0527281.1"/>
    <property type="molecule type" value="Genomic_DNA"/>
</dbReference>
<organism evidence="2 3">
    <name type="scientific">Phytohabitans kaempferiae</name>
    <dbReference type="NCBI Taxonomy" id="1620943"/>
    <lineage>
        <taxon>Bacteria</taxon>
        <taxon>Bacillati</taxon>
        <taxon>Actinomycetota</taxon>
        <taxon>Actinomycetes</taxon>
        <taxon>Micromonosporales</taxon>
        <taxon>Micromonosporaceae</taxon>
    </lineage>
</organism>
<protein>
    <recommendedName>
        <fullName evidence="1">Acyl-CoA thioesterase-like C-terminal domain-containing protein</fullName>
    </recommendedName>
</protein>
<dbReference type="Pfam" id="PF20789">
    <property type="entry name" value="4HBT_3C"/>
    <property type="match status" value="1"/>
</dbReference>
<dbReference type="Proteomes" id="UP001589867">
    <property type="component" value="Unassembled WGS sequence"/>
</dbReference>
<name>A0ABV6LXZ3_9ACTN</name>
<sequence length="250" mass="26551">MTVTAWPVSGLTGELVAVPELCSGDGWFFGGWGLGLLVEAARGDGDGSVIDLAAGFYRPVRVSSLLSVRHEVGVAGRTLRHSRVDAYVDGQLVLGGTAVVGPRPGPVETAAAPPDVPPPGDCPERRYTLGPGPGVGALLDVRVAGERLDAGDASRVRLWVRTRVPVPDEVRLAVASDHIPYLMRRLEPTLVRASTVSATLRVFDGEVDEWVLVDIGLVARGERFTVGRASLWSAGTRLVGVAEQTTYLRR</sequence>
<comment type="caution">
    <text evidence="2">The sequence shown here is derived from an EMBL/GenBank/DDBJ whole genome shotgun (WGS) entry which is preliminary data.</text>
</comment>
<reference evidence="2 3" key="1">
    <citation type="submission" date="2024-09" db="EMBL/GenBank/DDBJ databases">
        <authorList>
            <person name="Sun Q."/>
            <person name="Mori K."/>
        </authorList>
    </citation>
    <scope>NUCLEOTIDE SEQUENCE [LARGE SCALE GENOMIC DNA]</scope>
    <source>
        <strain evidence="2 3">TBRC 3947</strain>
    </source>
</reference>